<name>A0ABS2SV53_9BACI</name>
<dbReference type="Pfam" id="PF00534">
    <property type="entry name" value="Glycos_transf_1"/>
    <property type="match status" value="1"/>
</dbReference>
<gene>
    <name evidence="2" type="ORF">JOC54_002690</name>
</gene>
<accession>A0ABS2SV53</accession>
<dbReference type="Proteomes" id="UP001179280">
    <property type="component" value="Unassembled WGS sequence"/>
</dbReference>
<comment type="caution">
    <text evidence="2">The sequence shown here is derived from an EMBL/GenBank/DDBJ whole genome shotgun (WGS) entry which is preliminary data.</text>
</comment>
<dbReference type="InterPro" id="IPR001296">
    <property type="entry name" value="Glyco_trans_1"/>
</dbReference>
<dbReference type="SUPFAM" id="SSF53756">
    <property type="entry name" value="UDP-Glycosyltransferase/glycogen phosphorylase"/>
    <property type="match status" value="1"/>
</dbReference>
<feature type="domain" description="Glycosyl transferase family 1" evidence="1">
    <location>
        <begin position="200"/>
        <end position="362"/>
    </location>
</feature>
<organism evidence="2 3">
    <name type="scientific">Shouchella xiaoxiensis</name>
    <dbReference type="NCBI Taxonomy" id="766895"/>
    <lineage>
        <taxon>Bacteria</taxon>
        <taxon>Bacillati</taxon>
        <taxon>Bacillota</taxon>
        <taxon>Bacilli</taxon>
        <taxon>Bacillales</taxon>
        <taxon>Bacillaceae</taxon>
        <taxon>Shouchella</taxon>
    </lineage>
</organism>
<dbReference type="PANTHER" id="PTHR12526:SF630">
    <property type="entry name" value="GLYCOSYLTRANSFERASE"/>
    <property type="match status" value="1"/>
</dbReference>
<dbReference type="Gene3D" id="3.40.50.2000">
    <property type="entry name" value="Glycogen Phosphorylase B"/>
    <property type="match status" value="1"/>
</dbReference>
<reference evidence="2" key="1">
    <citation type="submission" date="2021-01" db="EMBL/GenBank/DDBJ databases">
        <title>Genomic Encyclopedia of Type Strains, Phase IV (KMG-IV): sequencing the most valuable type-strain genomes for metagenomic binning, comparative biology and taxonomic classification.</title>
        <authorList>
            <person name="Goeker M."/>
        </authorList>
    </citation>
    <scope>NUCLEOTIDE SEQUENCE</scope>
    <source>
        <strain evidence="2">DSM 21943</strain>
    </source>
</reference>
<dbReference type="EMBL" id="JAFBCV010000008">
    <property type="protein sequence ID" value="MBM7839410.1"/>
    <property type="molecule type" value="Genomic_DNA"/>
</dbReference>
<dbReference type="PANTHER" id="PTHR12526">
    <property type="entry name" value="GLYCOSYLTRANSFERASE"/>
    <property type="match status" value="1"/>
</dbReference>
<keyword evidence="3" id="KW-1185">Reference proteome</keyword>
<sequence>MQLMFTVDNYFYEDVNGNIFSKGLYPYSVWERYLKIFDEIVVVARVIKLDEHEKIDSLNLSSGTNVSFVGIPSLNNPIKKVVNYKEAKNRITANIKECNCLIARIPSEISSLAIKVAKRNEVPWAIEVVSCTWDAYWNHGSLKGKLYAPYATLKTKNEAKSARYALYVTENFLQSRYRSLGKTINCSNVEIEKPDEKIIEEKVKILKENKIIKIGFIGYLGTDIKGMDTALRALSSVKKLNANFEFHVLGGGDTTKWVALAKKLDLTEKVKFYGSIPTGKPVINWIDQLDIYIHPSRQEGLPRAVIEAMSRGCPVIASNVGGIPELINGECLHEPNDHEKLADNIIRLLEDGNLRATLAKNNFEAGKLYSKDILNQKRTFFWNDFKSYSETFGK</sequence>
<evidence type="ECO:0000259" key="1">
    <source>
        <dbReference type="Pfam" id="PF00534"/>
    </source>
</evidence>
<dbReference type="RefSeq" id="WP_204466662.1">
    <property type="nucleotide sequence ID" value="NZ_JAFBCV010000008.1"/>
</dbReference>
<proteinExistence type="predicted"/>
<dbReference type="CDD" id="cd03801">
    <property type="entry name" value="GT4_PimA-like"/>
    <property type="match status" value="1"/>
</dbReference>
<evidence type="ECO:0000313" key="3">
    <source>
        <dbReference type="Proteomes" id="UP001179280"/>
    </source>
</evidence>
<protein>
    <submittedName>
        <fullName evidence="2">Glycosyltransferase involved in cell wall biosynthesis</fullName>
    </submittedName>
</protein>
<evidence type="ECO:0000313" key="2">
    <source>
        <dbReference type="EMBL" id="MBM7839410.1"/>
    </source>
</evidence>